<evidence type="ECO:0000313" key="3">
    <source>
        <dbReference type="Proteomes" id="UP001396898"/>
    </source>
</evidence>
<evidence type="ECO:0000256" key="1">
    <source>
        <dbReference type="SAM" id="MobiDB-lite"/>
    </source>
</evidence>
<organism evidence="2 3">
    <name type="scientific">Apiospora marii</name>
    <dbReference type="NCBI Taxonomy" id="335849"/>
    <lineage>
        <taxon>Eukaryota</taxon>
        <taxon>Fungi</taxon>
        <taxon>Dikarya</taxon>
        <taxon>Ascomycota</taxon>
        <taxon>Pezizomycotina</taxon>
        <taxon>Sordariomycetes</taxon>
        <taxon>Xylariomycetidae</taxon>
        <taxon>Amphisphaeriales</taxon>
        <taxon>Apiosporaceae</taxon>
        <taxon>Apiospora</taxon>
    </lineage>
</organism>
<feature type="compositionally biased region" description="Basic and acidic residues" evidence="1">
    <location>
        <begin position="65"/>
        <end position="80"/>
    </location>
</feature>
<accession>A0ABR1SH97</accession>
<feature type="compositionally biased region" description="Basic and acidic residues" evidence="1">
    <location>
        <begin position="21"/>
        <end position="34"/>
    </location>
</feature>
<keyword evidence="3" id="KW-1185">Reference proteome</keyword>
<name>A0ABR1SH97_9PEZI</name>
<feature type="region of interest" description="Disordered" evidence="1">
    <location>
        <begin position="65"/>
        <end position="145"/>
    </location>
</feature>
<sequence length="163" mass="18208">MQLLRQARAARSNGSLRRRRKELDGYRKHPEKEREAPILYCGHTTGEEKLLFSSTTATAVEDSKITHEVKREHKDARDKPPIFGPLSTPEADSMRLALPPPKFSSKYGEVSIQGQLTLRKHEAKADTRSLSEGSSAPSFTRKPLDEDLAAEDALHCLEGTTIQ</sequence>
<proteinExistence type="predicted"/>
<protein>
    <submittedName>
        <fullName evidence="2">Uncharacterized protein</fullName>
    </submittedName>
</protein>
<gene>
    <name evidence="2" type="ORF">PG991_003090</name>
</gene>
<evidence type="ECO:0000313" key="2">
    <source>
        <dbReference type="EMBL" id="KAK8033692.1"/>
    </source>
</evidence>
<dbReference type="EMBL" id="JAQQWI010000006">
    <property type="protein sequence ID" value="KAK8033692.1"/>
    <property type="molecule type" value="Genomic_DNA"/>
</dbReference>
<feature type="compositionally biased region" description="Basic and acidic residues" evidence="1">
    <location>
        <begin position="119"/>
        <end position="129"/>
    </location>
</feature>
<feature type="region of interest" description="Disordered" evidence="1">
    <location>
        <begin position="1"/>
        <end position="34"/>
    </location>
</feature>
<dbReference type="Proteomes" id="UP001396898">
    <property type="component" value="Unassembled WGS sequence"/>
</dbReference>
<reference evidence="2 3" key="1">
    <citation type="submission" date="2023-01" db="EMBL/GenBank/DDBJ databases">
        <title>Analysis of 21 Apiospora genomes using comparative genomics revels a genus with tremendous synthesis potential of carbohydrate active enzymes and secondary metabolites.</title>
        <authorList>
            <person name="Sorensen T."/>
        </authorList>
    </citation>
    <scope>NUCLEOTIDE SEQUENCE [LARGE SCALE GENOMIC DNA]</scope>
    <source>
        <strain evidence="2 3">CBS 20057</strain>
    </source>
</reference>
<comment type="caution">
    <text evidence="2">The sequence shown here is derived from an EMBL/GenBank/DDBJ whole genome shotgun (WGS) entry which is preliminary data.</text>
</comment>